<sequence>MQLNRSCALLPKHLSVNLLKISHQDTALAHQRLIQQKFYYTTEFLMKKNLHIFDLPRTDYIN</sequence>
<dbReference type="EMBL" id="NZEX01000024">
    <property type="protein sequence ID" value="MAH62322.1"/>
    <property type="molecule type" value="Genomic_DNA"/>
</dbReference>
<organism evidence="1 2">
    <name type="scientific">SAR324 cluster bacterium</name>
    <dbReference type="NCBI Taxonomy" id="2024889"/>
    <lineage>
        <taxon>Bacteria</taxon>
        <taxon>Deltaproteobacteria</taxon>
        <taxon>SAR324 cluster</taxon>
    </lineage>
</organism>
<evidence type="ECO:0000313" key="2">
    <source>
        <dbReference type="Proteomes" id="UP000226525"/>
    </source>
</evidence>
<dbReference type="AlphaFoldDB" id="A0A2D6YGN8"/>
<accession>A0A2D6YGN8</accession>
<proteinExistence type="predicted"/>
<name>A0A2D6YGN8_9DELT</name>
<protein>
    <submittedName>
        <fullName evidence="1">Uncharacterized protein</fullName>
    </submittedName>
</protein>
<dbReference type="Proteomes" id="UP000226525">
    <property type="component" value="Unassembled WGS sequence"/>
</dbReference>
<evidence type="ECO:0000313" key="1">
    <source>
        <dbReference type="EMBL" id="MAH62322.1"/>
    </source>
</evidence>
<reference evidence="2" key="1">
    <citation type="submission" date="2017-09" db="EMBL/GenBank/DDBJ databases">
        <title>The Reconstruction of 2,631 Draft Metagenome-Assembled Genomes from the Global Oceans.</title>
        <authorList>
            <person name="Tully B.J."/>
            <person name="Graham E.D."/>
            <person name="Heidelberg J.F."/>
        </authorList>
    </citation>
    <scope>NUCLEOTIDE SEQUENCE [LARGE SCALE GENOMIC DNA]</scope>
</reference>
<gene>
    <name evidence="1" type="ORF">CMN54_02485</name>
</gene>
<comment type="caution">
    <text evidence="1">The sequence shown here is derived from an EMBL/GenBank/DDBJ whole genome shotgun (WGS) entry which is preliminary data.</text>
</comment>